<evidence type="ECO:0000313" key="2">
    <source>
        <dbReference type="EMBL" id="ERT68724.1"/>
    </source>
</evidence>
<keyword evidence="3" id="KW-1185">Reference proteome</keyword>
<sequence length="135" mass="15417">MLLWFIIGVVFLVIEILTFGLISIWFALGAFLTMIFYEASLENQFYIFVGASLLFLVLIRKLALKHFKGNSKELNRIKGKVVKIEKIEVRGSNNFYTVYLDGKIWEGISKSNFSVGDEAIVEKIVGNKLVLSKKY</sequence>
<reference evidence="2 3" key="1">
    <citation type="submission" date="2013-08" db="EMBL/GenBank/DDBJ databases">
        <authorList>
            <person name="Weinstock G."/>
            <person name="Sodergren E."/>
            <person name="Wylie T."/>
            <person name="Fulton L."/>
            <person name="Fulton R."/>
            <person name="Fronick C."/>
            <person name="O'Laughlin M."/>
            <person name="Godfrey J."/>
            <person name="Miner T."/>
            <person name="Herter B."/>
            <person name="Appelbaum E."/>
            <person name="Cordes M."/>
            <person name="Lek S."/>
            <person name="Wollam A."/>
            <person name="Pepin K.H."/>
            <person name="Palsikar V.B."/>
            <person name="Mitreva M."/>
            <person name="Wilson R.K."/>
        </authorList>
    </citation>
    <scope>NUCLEOTIDE SEQUENCE [LARGE SCALE GENOMIC DNA]</scope>
    <source>
        <strain evidence="2 3">ATCC BAA-474</strain>
    </source>
</reference>
<dbReference type="eggNOG" id="COG1585">
    <property type="taxonomic scope" value="Bacteria"/>
</dbReference>
<dbReference type="HOGENOM" id="CLU_116732_2_1_0"/>
<keyword evidence="1" id="KW-1133">Transmembrane helix</keyword>
<feature type="transmembrane region" description="Helical" evidence="1">
    <location>
        <begin position="43"/>
        <end position="63"/>
    </location>
</feature>
<feature type="transmembrane region" description="Helical" evidence="1">
    <location>
        <begin position="7"/>
        <end position="37"/>
    </location>
</feature>
<gene>
    <name evidence="2" type="ORF">HMPREF0202_01374</name>
</gene>
<protein>
    <submittedName>
        <fullName evidence="2">Uncharacterized protein</fullName>
    </submittedName>
</protein>
<evidence type="ECO:0000313" key="3">
    <source>
        <dbReference type="Proteomes" id="UP000017081"/>
    </source>
</evidence>
<accession>U7VC76</accession>
<organism evidence="2 3">
    <name type="scientific">Cetobacterium somerae ATCC BAA-474</name>
    <dbReference type="NCBI Taxonomy" id="1319815"/>
    <lineage>
        <taxon>Bacteria</taxon>
        <taxon>Fusobacteriati</taxon>
        <taxon>Fusobacteriota</taxon>
        <taxon>Fusobacteriia</taxon>
        <taxon>Fusobacteriales</taxon>
        <taxon>Fusobacteriaceae</taxon>
        <taxon>Cetobacterium</taxon>
    </lineage>
</organism>
<dbReference type="RefSeq" id="WP_023050912.1">
    <property type="nucleotide sequence ID" value="NZ_CP173065.2"/>
</dbReference>
<evidence type="ECO:0000256" key="1">
    <source>
        <dbReference type="SAM" id="Phobius"/>
    </source>
</evidence>
<dbReference type="EMBL" id="AXZF01000053">
    <property type="protein sequence ID" value="ERT68724.1"/>
    <property type="molecule type" value="Genomic_DNA"/>
</dbReference>
<name>U7VC76_9FUSO</name>
<dbReference type="AlphaFoldDB" id="U7VC76"/>
<proteinExistence type="predicted"/>
<dbReference type="Gene3D" id="2.40.50.140">
    <property type="entry name" value="Nucleic acid-binding proteins"/>
    <property type="match status" value="1"/>
</dbReference>
<keyword evidence="1" id="KW-0812">Transmembrane</keyword>
<dbReference type="STRING" id="1319815.HMPREF0202_01374"/>
<dbReference type="Proteomes" id="UP000017081">
    <property type="component" value="Unassembled WGS sequence"/>
</dbReference>
<dbReference type="SUPFAM" id="SSF141322">
    <property type="entry name" value="NfeD domain-like"/>
    <property type="match status" value="1"/>
</dbReference>
<keyword evidence="1" id="KW-0472">Membrane</keyword>
<comment type="caution">
    <text evidence="2">The sequence shown here is derived from an EMBL/GenBank/DDBJ whole genome shotgun (WGS) entry which is preliminary data.</text>
</comment>
<dbReference type="InterPro" id="IPR012340">
    <property type="entry name" value="NA-bd_OB-fold"/>
</dbReference>